<dbReference type="PANTHER" id="PTHR37984">
    <property type="entry name" value="PROTEIN CBG26694"/>
    <property type="match status" value="1"/>
</dbReference>
<evidence type="ECO:0000256" key="6">
    <source>
        <dbReference type="ARBA" id="ARBA00022918"/>
    </source>
</evidence>
<accession>A0ABQ9HMQ3</accession>
<evidence type="ECO:0000259" key="7">
    <source>
        <dbReference type="Pfam" id="PF17917"/>
    </source>
</evidence>
<evidence type="ECO:0000256" key="3">
    <source>
        <dbReference type="ARBA" id="ARBA00022722"/>
    </source>
</evidence>
<evidence type="ECO:0000256" key="5">
    <source>
        <dbReference type="ARBA" id="ARBA00022801"/>
    </source>
</evidence>
<evidence type="ECO:0000256" key="2">
    <source>
        <dbReference type="ARBA" id="ARBA00022695"/>
    </source>
</evidence>
<keyword evidence="9" id="KW-1185">Reference proteome</keyword>
<keyword evidence="4" id="KW-0255">Endonuclease</keyword>
<evidence type="ECO:0000313" key="8">
    <source>
        <dbReference type="EMBL" id="KAJ8885532.1"/>
    </source>
</evidence>
<dbReference type="InterPro" id="IPR043502">
    <property type="entry name" value="DNA/RNA_pol_sf"/>
</dbReference>
<dbReference type="Pfam" id="PF17917">
    <property type="entry name" value="RT_RNaseH"/>
    <property type="match status" value="1"/>
</dbReference>
<feature type="domain" description="Reverse transcriptase RNase H-like" evidence="7">
    <location>
        <begin position="20"/>
        <end position="78"/>
    </location>
</feature>
<keyword evidence="1" id="KW-0808">Transferase</keyword>
<sequence>MHRRMDWGLAGAVSGRSVETKKEAMAVTWACERFKNCVLGSRITLMTDHKPLVILLSSKPVAELTARLQRMHMCLMCFTFGMLHSFCVPDALLRAPVHMPQVHTQRRIEDEDELLTEMVLQATPFTDSHLQEILLAQDKDENLQALRGEILHGSRKMSKASEQVSVVASRFSRRKGNGRGL</sequence>
<comment type="caution">
    <text evidence="8">The sequence shown here is derived from an EMBL/GenBank/DDBJ whole genome shotgun (WGS) entry which is preliminary data.</text>
</comment>
<evidence type="ECO:0000313" key="9">
    <source>
        <dbReference type="Proteomes" id="UP001159363"/>
    </source>
</evidence>
<evidence type="ECO:0000256" key="4">
    <source>
        <dbReference type="ARBA" id="ARBA00022759"/>
    </source>
</evidence>
<keyword evidence="3" id="KW-0540">Nuclease</keyword>
<protein>
    <recommendedName>
        <fullName evidence="7">Reverse transcriptase RNase H-like domain-containing protein</fullName>
    </recommendedName>
</protein>
<keyword evidence="2" id="KW-0548">Nucleotidyltransferase</keyword>
<dbReference type="EMBL" id="JARBHB010000004">
    <property type="protein sequence ID" value="KAJ8885532.1"/>
    <property type="molecule type" value="Genomic_DNA"/>
</dbReference>
<evidence type="ECO:0000256" key="1">
    <source>
        <dbReference type="ARBA" id="ARBA00022679"/>
    </source>
</evidence>
<keyword evidence="5" id="KW-0378">Hydrolase</keyword>
<dbReference type="InterPro" id="IPR041373">
    <property type="entry name" value="RT_RNaseH"/>
</dbReference>
<dbReference type="SUPFAM" id="SSF56672">
    <property type="entry name" value="DNA/RNA polymerases"/>
    <property type="match status" value="1"/>
</dbReference>
<dbReference type="Proteomes" id="UP001159363">
    <property type="component" value="Chromosome X"/>
</dbReference>
<organism evidence="8 9">
    <name type="scientific">Dryococelus australis</name>
    <dbReference type="NCBI Taxonomy" id="614101"/>
    <lineage>
        <taxon>Eukaryota</taxon>
        <taxon>Metazoa</taxon>
        <taxon>Ecdysozoa</taxon>
        <taxon>Arthropoda</taxon>
        <taxon>Hexapoda</taxon>
        <taxon>Insecta</taxon>
        <taxon>Pterygota</taxon>
        <taxon>Neoptera</taxon>
        <taxon>Polyneoptera</taxon>
        <taxon>Phasmatodea</taxon>
        <taxon>Verophasmatodea</taxon>
        <taxon>Anareolatae</taxon>
        <taxon>Phasmatidae</taxon>
        <taxon>Eurycanthinae</taxon>
        <taxon>Dryococelus</taxon>
    </lineage>
</organism>
<dbReference type="InterPro" id="IPR050951">
    <property type="entry name" value="Retrovirus_Pol_polyprotein"/>
</dbReference>
<gene>
    <name evidence="8" type="ORF">PR048_011730</name>
</gene>
<name>A0ABQ9HMQ3_9NEOP</name>
<dbReference type="PANTHER" id="PTHR37984:SF5">
    <property type="entry name" value="PROTEIN NYNRIN-LIKE"/>
    <property type="match status" value="1"/>
</dbReference>
<reference evidence="8 9" key="1">
    <citation type="submission" date="2023-02" db="EMBL/GenBank/DDBJ databases">
        <title>LHISI_Scaffold_Assembly.</title>
        <authorList>
            <person name="Stuart O.P."/>
            <person name="Cleave R."/>
            <person name="Magrath M.J.L."/>
            <person name="Mikheyev A.S."/>
        </authorList>
    </citation>
    <scope>NUCLEOTIDE SEQUENCE [LARGE SCALE GENOMIC DNA]</scope>
    <source>
        <strain evidence="8">Daus_M_001</strain>
        <tissue evidence="8">Leg muscle</tissue>
    </source>
</reference>
<keyword evidence="6" id="KW-0695">RNA-directed DNA polymerase</keyword>
<proteinExistence type="predicted"/>